<dbReference type="GeneID" id="69041566"/>
<accession>C0NZH0</accession>
<dbReference type="RefSeq" id="XP_045283699.1">
    <property type="nucleotide sequence ID" value="XM_045435599.1"/>
</dbReference>
<proteinExistence type="predicted"/>
<dbReference type="VEuPathDB" id="FungiDB:I7I50_04639"/>
<dbReference type="STRING" id="447093.C0NZH0"/>
<dbReference type="EMBL" id="GG663378">
    <property type="protein sequence ID" value="EEH03218.1"/>
    <property type="molecule type" value="Genomic_DNA"/>
</dbReference>
<dbReference type="InParanoid" id="C0NZH0"/>
<organism evidence="1 2">
    <name type="scientific">Ajellomyces capsulatus (strain G186AR / H82 / ATCC MYA-2454 / RMSCC 2432)</name>
    <name type="common">Darling's disease fungus</name>
    <name type="synonym">Histoplasma capsulatum</name>
    <dbReference type="NCBI Taxonomy" id="447093"/>
    <lineage>
        <taxon>Eukaryota</taxon>
        <taxon>Fungi</taxon>
        <taxon>Dikarya</taxon>
        <taxon>Ascomycota</taxon>
        <taxon>Pezizomycotina</taxon>
        <taxon>Eurotiomycetes</taxon>
        <taxon>Eurotiomycetidae</taxon>
        <taxon>Onygenales</taxon>
        <taxon>Ajellomycetaceae</taxon>
        <taxon>Histoplasma</taxon>
    </lineage>
</organism>
<evidence type="ECO:0000313" key="2">
    <source>
        <dbReference type="Proteomes" id="UP000001631"/>
    </source>
</evidence>
<dbReference type="HOGENOM" id="CLU_789801_0_0_1"/>
<gene>
    <name evidence="1" type="ORF">HCBG_08550</name>
</gene>
<dbReference type="AlphaFoldDB" id="C0NZH0"/>
<dbReference type="Proteomes" id="UP000001631">
    <property type="component" value="Unassembled WGS sequence"/>
</dbReference>
<protein>
    <submittedName>
        <fullName evidence="1">Uncharacterized protein</fullName>
    </submittedName>
</protein>
<sequence length="351" mass="40423">MPSSQLIPQPPFTKQNNAIDNLELPQKALQATERPKFGISLDKPDHRPPSLRSALHTPIPTPITVSSPSAQEQAAFYPDFLSLGIRAGLPDLERLIMLVAAGIRDLGYKMQKRGRKEKKRIEFNKQKKTNRKLPSTLKELIKRCHDSYSRPFQLEHRPAPRRGLFYHPLVNTAQQVVAFDQAVWFNCKILTKWFALACNQLEETDLGYSHLFLSWTDLVLRYSSRKLRSEKDLEDYERTAVEGHVHDTIAGRAMQNTWCPREILAWRWDRVRAVPWLRPGNLQLLLPSHFLHVLLFLDHMTLTVRGVVELFKLVGREGGGQFHYAVNKESNTSFYRHPIKTFDLTSEVGKG</sequence>
<evidence type="ECO:0000313" key="1">
    <source>
        <dbReference type="EMBL" id="EEH03218.1"/>
    </source>
</evidence>
<name>C0NZH0_AJECG</name>
<reference evidence="1" key="1">
    <citation type="submission" date="2009-02" db="EMBL/GenBank/DDBJ databases">
        <title>The Genome Sequence of Ajellomyces capsulatus strain G186AR.</title>
        <authorList>
            <consortium name="The Broad Institute Genome Sequencing Platform"/>
            <person name="Champion M."/>
            <person name="Cuomo C."/>
            <person name="Ma L.-J."/>
            <person name="Henn M.R."/>
            <person name="Sil A."/>
            <person name="Goldman B."/>
            <person name="Young S.K."/>
            <person name="Kodira C.D."/>
            <person name="Zeng Q."/>
            <person name="Koehrsen M."/>
            <person name="Alvarado L."/>
            <person name="Berlin A."/>
            <person name="Borenstein D."/>
            <person name="Chen Z."/>
            <person name="Engels R."/>
            <person name="Freedman E."/>
            <person name="Gellesch M."/>
            <person name="Goldberg J."/>
            <person name="Griggs A."/>
            <person name="Gujja S."/>
            <person name="Heiman D."/>
            <person name="Hepburn T."/>
            <person name="Howarth C."/>
            <person name="Jen D."/>
            <person name="Larson L."/>
            <person name="Lewis B."/>
            <person name="Mehta T."/>
            <person name="Park D."/>
            <person name="Pearson M."/>
            <person name="Roberts A."/>
            <person name="Saif S."/>
            <person name="Shea T."/>
            <person name="Shenoy N."/>
            <person name="Sisk P."/>
            <person name="Stolte C."/>
            <person name="Sykes S."/>
            <person name="Walk T."/>
            <person name="White J."/>
            <person name="Yandava C."/>
            <person name="Klein B."/>
            <person name="McEwen J.G."/>
            <person name="Puccia R."/>
            <person name="Goldman G.H."/>
            <person name="Felipe M.S."/>
            <person name="Nino-Vega G."/>
            <person name="San-Blas G."/>
            <person name="Taylor J."/>
            <person name="Mendoza L."/>
            <person name="Galagan J."/>
            <person name="Nusbaum C."/>
            <person name="Birren B."/>
        </authorList>
    </citation>
    <scope>NUCLEOTIDE SEQUENCE</scope>
    <source>
        <strain evidence="1">G186AR</strain>
    </source>
</reference>
<keyword evidence="2" id="KW-1185">Reference proteome</keyword>